<evidence type="ECO:0000259" key="1">
    <source>
        <dbReference type="Pfam" id="PF21488"/>
    </source>
</evidence>
<reference evidence="2 3" key="1">
    <citation type="submission" date="2016-10" db="EMBL/GenBank/DDBJ databases">
        <authorList>
            <person name="de Groot N.N."/>
        </authorList>
    </citation>
    <scope>NUCLEOTIDE SEQUENCE [LARGE SCALE GENOMIC DNA]</scope>
    <source>
        <strain evidence="2 3">CCM7597</strain>
    </source>
</reference>
<accession>A0A1H4H1R0</accession>
<name>A0A1H4H1R0_9BACI</name>
<evidence type="ECO:0000313" key="3">
    <source>
        <dbReference type="Proteomes" id="UP000198584"/>
    </source>
</evidence>
<proteinExistence type="predicted"/>
<dbReference type="Proteomes" id="UP000198584">
    <property type="component" value="Unassembled WGS sequence"/>
</dbReference>
<protein>
    <recommendedName>
        <fullName evidence="1">YqbF C-terminal domain-containing protein</fullName>
    </recommendedName>
</protein>
<dbReference type="SUPFAM" id="SSF68912">
    <property type="entry name" value="Rho N-terminal domain-like"/>
    <property type="match status" value="1"/>
</dbReference>
<dbReference type="InterPro" id="IPR036269">
    <property type="entry name" value="Rho_N_sf"/>
</dbReference>
<keyword evidence="3" id="KW-1185">Reference proteome</keyword>
<feature type="domain" description="YqbF C-terminal" evidence="1">
    <location>
        <begin position="70"/>
        <end position="108"/>
    </location>
</feature>
<dbReference type="Gene3D" id="1.10.720.10">
    <property type="match status" value="1"/>
</dbReference>
<gene>
    <name evidence="2" type="ORF">SAMN05421743_12142</name>
</gene>
<dbReference type="STRING" id="571932.SAMN05421743_12142"/>
<evidence type="ECO:0000313" key="2">
    <source>
        <dbReference type="EMBL" id="SEB15775.1"/>
    </source>
</evidence>
<organism evidence="2 3">
    <name type="scientific">Thalassobacillus cyri</name>
    <dbReference type="NCBI Taxonomy" id="571932"/>
    <lineage>
        <taxon>Bacteria</taxon>
        <taxon>Bacillati</taxon>
        <taxon>Bacillota</taxon>
        <taxon>Bacilli</taxon>
        <taxon>Bacillales</taxon>
        <taxon>Bacillaceae</taxon>
        <taxon>Thalassobacillus</taxon>
    </lineage>
</organism>
<dbReference type="RefSeq" id="WP_093046470.1">
    <property type="nucleotide sequence ID" value="NZ_FNQR01000021.1"/>
</dbReference>
<dbReference type="InterPro" id="IPR048424">
    <property type="entry name" value="YqbF_HeH"/>
</dbReference>
<dbReference type="Pfam" id="PF21488">
    <property type="entry name" value="YqbF_HeH"/>
    <property type="match status" value="1"/>
</dbReference>
<dbReference type="AlphaFoldDB" id="A0A1H4H1R0"/>
<sequence length="118" mass="13891">MPYEVVNRFRDTKDPNDKDDKQVIYQVGDQYPREGYEPSEERIEELSNEHPKYKRVFIKEVETGSSKQLTKTDIRQKNKAEQEDLIKEFGGDPGETKNEDERISLILKLQEKNESPSE</sequence>
<dbReference type="EMBL" id="FNQR01000021">
    <property type="protein sequence ID" value="SEB15775.1"/>
    <property type="molecule type" value="Genomic_DNA"/>
</dbReference>